<sequence length="808" mass="96375">MQYALQKLAEEEARAVRYLETQPEFNSVPKLVKVCFKTFVVDYMLMSSNQFLSSKHQNVKQFPEVNLSNIFTCIKHKTRLKQNSTEEQMHVKQNEYATNSDNHQLNSLHRQQLISKRLKNKFSKQNSHRLTKIAKVVKYKKREVSRRSNRKLLLKLLKVDKMQSLLKIDRFSNKNNQSEIQIKRIESDIMNESIQHDTTISRKDLTEIPLMISKVGEVYSNEIYNNHQINNFTLQTSNAVDNDPKLSSIFDPDRQYHQFVSILAKLILNSSIDEKKNRRLIKLTPFKLEVLQNLLLIFTFIQSCVIIYLIHQYDINLRLRSPLNEFPSYAATRMPWIPGQYTLKCQISTVWWSLCLVYIPVVLIFCRYFLDHNEKELKKEKHNWITKLDTQKSLSELGDKLTLSGKNSRQYLLMGCLIISTVLWLFYAIVLYYYLYFIHLNYWHEVIHHWLYELQRFYYLHFNELHFQTLQKSTFNAYHLLDDGKNSILIIDIIQSVFKCCGVDKGFVDWLSDHIENPKFHTDQNTKRILNGFHEVGYSTQMSMNRSIPLSCYKTTRYSFNKSRLLYNMNLSYDNIWFHEKGCIKPLLHFLTKWMKIQMLCLLIVIFTMIPQIILMLASIQVEELRNEMKSVCGKMSKQKMKFTKILKFRIPQLKKISLVHIFSTKDDEAYFRMILRVNKMFYYEQLNKEQIRQHELSESRVIYNNIELTKTDVNKLQVQSLEHSKSEQLQQPCKSTEHSIKEKQNQYHQRIQQSLLRKTPYRKSTILNNLNTIPIKPNVHVKHKVKLVNKRIRCTTERPIWKYSYKG</sequence>
<name>A0AAE1ZLH4_SCHME</name>
<evidence type="ECO:0000313" key="7">
    <source>
        <dbReference type="Proteomes" id="UP001292079"/>
    </source>
</evidence>
<keyword evidence="3 5" id="KW-1133">Transmembrane helix</keyword>
<evidence type="ECO:0000256" key="5">
    <source>
        <dbReference type="SAM" id="Phobius"/>
    </source>
</evidence>
<dbReference type="AlphaFoldDB" id="A0AAE1ZLH4"/>
<evidence type="ECO:0000256" key="4">
    <source>
        <dbReference type="ARBA" id="ARBA00023136"/>
    </source>
</evidence>
<dbReference type="SUPFAM" id="SSF48652">
    <property type="entry name" value="Tetraspanin"/>
    <property type="match status" value="1"/>
</dbReference>
<keyword evidence="4 5" id="KW-0472">Membrane</keyword>
<evidence type="ECO:0000256" key="2">
    <source>
        <dbReference type="ARBA" id="ARBA00022692"/>
    </source>
</evidence>
<keyword evidence="2 5" id="KW-0812">Transmembrane</keyword>
<feature type="transmembrane region" description="Helical" evidence="5">
    <location>
        <begin position="293"/>
        <end position="311"/>
    </location>
</feature>
<evidence type="ECO:0000313" key="6">
    <source>
        <dbReference type="EMBL" id="KAK4475462.1"/>
    </source>
</evidence>
<comment type="subcellular location">
    <subcellularLocation>
        <location evidence="1">Membrane</location>
        <topology evidence="1">Multi-pass membrane protein</topology>
    </subcellularLocation>
</comment>
<comment type="caution">
    <text evidence="6">The sequence shown here is derived from an EMBL/GenBank/DDBJ whole genome shotgun (WGS) entry which is preliminary data.</text>
</comment>
<dbReference type="InterPro" id="IPR008952">
    <property type="entry name" value="Tetraspanin_EC2_sf"/>
</dbReference>
<dbReference type="Gene3D" id="1.10.1450.10">
    <property type="entry name" value="Tetraspanin"/>
    <property type="match status" value="1"/>
</dbReference>
<proteinExistence type="predicted"/>
<feature type="transmembrane region" description="Helical" evidence="5">
    <location>
        <begin position="350"/>
        <end position="370"/>
    </location>
</feature>
<feature type="transmembrane region" description="Helical" evidence="5">
    <location>
        <begin position="411"/>
        <end position="435"/>
    </location>
</feature>
<reference evidence="6" key="2">
    <citation type="journal article" date="2023" name="Infect Dis Poverty">
        <title>Chromosome-scale genome of the human blood fluke Schistosoma mekongi and its implications for public health.</title>
        <authorList>
            <person name="Zhou M."/>
            <person name="Xu L."/>
            <person name="Xu D."/>
            <person name="Chen W."/>
            <person name="Khan J."/>
            <person name="Hu Y."/>
            <person name="Huang H."/>
            <person name="Wei H."/>
            <person name="Zhang Y."/>
            <person name="Chusongsang P."/>
            <person name="Tanasarnprasert K."/>
            <person name="Hu X."/>
            <person name="Limpanont Y."/>
            <person name="Lv Z."/>
        </authorList>
    </citation>
    <scope>NUCLEOTIDE SEQUENCE</scope>
    <source>
        <strain evidence="6">LV_2022a</strain>
    </source>
</reference>
<organism evidence="6 7">
    <name type="scientific">Schistosoma mekongi</name>
    <name type="common">Parasitic worm</name>
    <dbReference type="NCBI Taxonomy" id="38744"/>
    <lineage>
        <taxon>Eukaryota</taxon>
        <taxon>Metazoa</taxon>
        <taxon>Spiralia</taxon>
        <taxon>Lophotrochozoa</taxon>
        <taxon>Platyhelminthes</taxon>
        <taxon>Trematoda</taxon>
        <taxon>Digenea</taxon>
        <taxon>Strigeidida</taxon>
        <taxon>Schistosomatoidea</taxon>
        <taxon>Schistosomatidae</taxon>
        <taxon>Schistosoma</taxon>
    </lineage>
</organism>
<dbReference type="InterPro" id="IPR018499">
    <property type="entry name" value="Tetraspanin/Peripherin"/>
</dbReference>
<dbReference type="Proteomes" id="UP001292079">
    <property type="component" value="Unassembled WGS sequence"/>
</dbReference>
<dbReference type="GO" id="GO:0016020">
    <property type="term" value="C:membrane"/>
    <property type="evidence" value="ECO:0007669"/>
    <property type="project" value="UniProtKB-SubCell"/>
</dbReference>
<evidence type="ECO:0000256" key="3">
    <source>
        <dbReference type="ARBA" id="ARBA00022989"/>
    </source>
</evidence>
<reference evidence="6" key="1">
    <citation type="submission" date="2022-04" db="EMBL/GenBank/DDBJ databases">
        <authorList>
            <person name="Xu L."/>
            <person name="Lv Z."/>
        </authorList>
    </citation>
    <scope>NUCLEOTIDE SEQUENCE</scope>
    <source>
        <strain evidence="6">LV_2022a</strain>
    </source>
</reference>
<evidence type="ECO:0000256" key="1">
    <source>
        <dbReference type="ARBA" id="ARBA00004141"/>
    </source>
</evidence>
<gene>
    <name evidence="6" type="ORF">MN116_000799</name>
</gene>
<dbReference type="EMBL" id="JALJAT010000001">
    <property type="protein sequence ID" value="KAK4475462.1"/>
    <property type="molecule type" value="Genomic_DNA"/>
</dbReference>
<protein>
    <submittedName>
        <fullName evidence="6">Uncharacterized protein</fullName>
    </submittedName>
</protein>
<keyword evidence="7" id="KW-1185">Reference proteome</keyword>
<feature type="transmembrane region" description="Helical" evidence="5">
    <location>
        <begin position="597"/>
        <end position="620"/>
    </location>
</feature>
<accession>A0AAE1ZLH4</accession>
<dbReference type="Pfam" id="PF00335">
    <property type="entry name" value="Tetraspanin"/>
    <property type="match status" value="1"/>
</dbReference>